<accession>A0A9W9FWJ8</accession>
<dbReference type="Proteomes" id="UP001149165">
    <property type="component" value="Unassembled WGS sequence"/>
</dbReference>
<comment type="caution">
    <text evidence="2">The sequence shown here is derived from an EMBL/GenBank/DDBJ whole genome shotgun (WGS) entry which is preliminary data.</text>
</comment>
<dbReference type="EMBL" id="JAPQKH010000003">
    <property type="protein sequence ID" value="KAJ5106837.1"/>
    <property type="molecule type" value="Genomic_DNA"/>
</dbReference>
<dbReference type="OrthoDB" id="4368060at2759"/>
<proteinExistence type="predicted"/>
<reference evidence="2" key="2">
    <citation type="journal article" date="2023" name="IMA Fungus">
        <title>Comparative genomic study of the Penicillium genus elucidates a diverse pangenome and 15 lateral gene transfer events.</title>
        <authorList>
            <person name="Petersen C."/>
            <person name="Sorensen T."/>
            <person name="Nielsen M.R."/>
            <person name="Sondergaard T.E."/>
            <person name="Sorensen J.L."/>
            <person name="Fitzpatrick D.A."/>
            <person name="Frisvad J.C."/>
            <person name="Nielsen K.L."/>
        </authorList>
    </citation>
    <scope>NUCLEOTIDE SEQUENCE</scope>
    <source>
        <strain evidence="2">IBT 30069</strain>
    </source>
</reference>
<evidence type="ECO:0000313" key="2">
    <source>
        <dbReference type="EMBL" id="KAJ5106837.1"/>
    </source>
</evidence>
<sequence length="154" mass="17126">MTHKKGRGNKNASVKSKFKSKTAQNQDVRDHSPSPSTAEHESPAAKDTRRVRVAEPAKEAERESPSTALSVPDCEMPDHPSDNLEGSLRLGLHSAYSNELEVRLNQLETDYNNTVTSTRELLNQLEVDYTNAVASTRELLDHIAEWKEAWGSGQ</sequence>
<evidence type="ECO:0000313" key="3">
    <source>
        <dbReference type="Proteomes" id="UP001149165"/>
    </source>
</evidence>
<evidence type="ECO:0000256" key="1">
    <source>
        <dbReference type="SAM" id="MobiDB-lite"/>
    </source>
</evidence>
<protein>
    <submittedName>
        <fullName evidence="2">Uncharacterized protein</fullName>
    </submittedName>
</protein>
<dbReference type="AlphaFoldDB" id="A0A9W9FWJ8"/>
<keyword evidence="3" id="KW-1185">Reference proteome</keyword>
<organism evidence="2 3">
    <name type="scientific">Penicillium angulare</name>
    <dbReference type="NCBI Taxonomy" id="116970"/>
    <lineage>
        <taxon>Eukaryota</taxon>
        <taxon>Fungi</taxon>
        <taxon>Dikarya</taxon>
        <taxon>Ascomycota</taxon>
        <taxon>Pezizomycotina</taxon>
        <taxon>Eurotiomycetes</taxon>
        <taxon>Eurotiomycetidae</taxon>
        <taxon>Eurotiales</taxon>
        <taxon>Aspergillaceae</taxon>
        <taxon>Penicillium</taxon>
    </lineage>
</organism>
<feature type="region of interest" description="Disordered" evidence="1">
    <location>
        <begin position="1"/>
        <end position="87"/>
    </location>
</feature>
<reference evidence="2" key="1">
    <citation type="submission" date="2022-11" db="EMBL/GenBank/DDBJ databases">
        <authorList>
            <person name="Petersen C."/>
        </authorList>
    </citation>
    <scope>NUCLEOTIDE SEQUENCE</scope>
    <source>
        <strain evidence="2">IBT 30069</strain>
    </source>
</reference>
<gene>
    <name evidence="2" type="ORF">N7456_003512</name>
</gene>
<name>A0A9W9FWJ8_9EURO</name>
<feature type="compositionally biased region" description="Basic and acidic residues" evidence="1">
    <location>
        <begin position="27"/>
        <end position="64"/>
    </location>
</feature>